<dbReference type="Pfam" id="PF02348">
    <property type="entry name" value="CTP_transf_3"/>
    <property type="match status" value="1"/>
</dbReference>
<accession>A0ABV2K643</accession>
<protein>
    <submittedName>
        <fullName evidence="1">CMP-N-acetylneuraminic acid synthetase</fullName>
    </submittedName>
</protein>
<proteinExistence type="predicted"/>
<evidence type="ECO:0000313" key="2">
    <source>
        <dbReference type="Proteomes" id="UP001549104"/>
    </source>
</evidence>
<dbReference type="SUPFAM" id="SSF53448">
    <property type="entry name" value="Nucleotide-diphospho-sugar transferases"/>
    <property type="match status" value="1"/>
</dbReference>
<organism evidence="1 2">
    <name type="scientific">Sporosarcina psychrophila</name>
    <name type="common">Bacillus psychrophilus</name>
    <dbReference type="NCBI Taxonomy" id="1476"/>
    <lineage>
        <taxon>Bacteria</taxon>
        <taxon>Bacillati</taxon>
        <taxon>Bacillota</taxon>
        <taxon>Bacilli</taxon>
        <taxon>Bacillales</taxon>
        <taxon>Caryophanaceae</taxon>
        <taxon>Sporosarcina</taxon>
    </lineage>
</organism>
<dbReference type="InterPro" id="IPR050793">
    <property type="entry name" value="CMP-NeuNAc_synthase"/>
</dbReference>
<dbReference type="InterPro" id="IPR029044">
    <property type="entry name" value="Nucleotide-diphossugar_trans"/>
</dbReference>
<comment type="caution">
    <text evidence="1">The sequence shown here is derived from an EMBL/GenBank/DDBJ whole genome shotgun (WGS) entry which is preliminary data.</text>
</comment>
<reference evidence="1 2" key="1">
    <citation type="submission" date="2024-06" db="EMBL/GenBank/DDBJ databases">
        <title>Sorghum-associated microbial communities from plants grown in Nebraska, USA.</title>
        <authorList>
            <person name="Schachtman D."/>
        </authorList>
    </citation>
    <scope>NUCLEOTIDE SEQUENCE [LARGE SCALE GENOMIC DNA]</scope>
    <source>
        <strain evidence="1 2">1288</strain>
    </source>
</reference>
<dbReference type="PANTHER" id="PTHR21485">
    <property type="entry name" value="HAD SUPERFAMILY MEMBERS CMAS AND KDSC"/>
    <property type="match status" value="1"/>
</dbReference>
<dbReference type="InterPro" id="IPR003329">
    <property type="entry name" value="Cytidylyl_trans"/>
</dbReference>
<dbReference type="RefSeq" id="WP_354312099.1">
    <property type="nucleotide sequence ID" value="NZ_JBEPME010000001.1"/>
</dbReference>
<dbReference type="CDD" id="cd02513">
    <property type="entry name" value="CMP-NeuAc_Synthase"/>
    <property type="match status" value="1"/>
</dbReference>
<sequence length="228" mass="26021">MKITCFLPCRKGSERVKNKNIRPFSSYSNGLIEIKLKQLSEVEEIDKIILSTNDEEIINYAELSGIKNLIIHRREEDLASSQTSTDDLITHARTLINDGHILWTHVTSPFLNSDAYKKIILSYKESLEKGYDSLMTTSLIQSFVWGENGPINYDRSVEKWPRTQTLPPLHEVNSAVFLSSADIYSKNEDRIGNVPKLYPLDKIEGMDIDWPEDFDIAECLLNGKLANI</sequence>
<gene>
    <name evidence="1" type="ORF">ABIC55_000592</name>
</gene>
<dbReference type="PANTHER" id="PTHR21485:SF6">
    <property type="entry name" value="N-ACYLNEURAMINATE CYTIDYLYLTRANSFERASE-RELATED"/>
    <property type="match status" value="1"/>
</dbReference>
<dbReference type="Proteomes" id="UP001549104">
    <property type="component" value="Unassembled WGS sequence"/>
</dbReference>
<dbReference type="Gene3D" id="3.90.550.10">
    <property type="entry name" value="Spore Coat Polysaccharide Biosynthesis Protein SpsA, Chain A"/>
    <property type="match status" value="1"/>
</dbReference>
<name>A0ABV2K643_SPOPS</name>
<keyword evidence="2" id="KW-1185">Reference proteome</keyword>
<dbReference type="EMBL" id="JBEPME010000001">
    <property type="protein sequence ID" value="MET3655508.1"/>
    <property type="molecule type" value="Genomic_DNA"/>
</dbReference>
<evidence type="ECO:0000313" key="1">
    <source>
        <dbReference type="EMBL" id="MET3655508.1"/>
    </source>
</evidence>